<reference evidence="1" key="2">
    <citation type="submission" date="2022-01" db="EMBL/GenBank/DDBJ databases">
        <authorList>
            <person name="Yamashiro T."/>
            <person name="Shiraishi A."/>
            <person name="Satake H."/>
            <person name="Nakayama K."/>
        </authorList>
    </citation>
    <scope>NUCLEOTIDE SEQUENCE</scope>
</reference>
<evidence type="ECO:0000313" key="2">
    <source>
        <dbReference type="Proteomes" id="UP001151760"/>
    </source>
</evidence>
<name>A0ABQ5BMZ1_9ASTR</name>
<protein>
    <submittedName>
        <fullName evidence="1">Uncharacterized protein</fullName>
    </submittedName>
</protein>
<comment type="caution">
    <text evidence="1">The sequence shown here is derived from an EMBL/GenBank/DDBJ whole genome shotgun (WGS) entry which is preliminary data.</text>
</comment>
<sequence length="143" mass="16038">MSDGNTRNRCCTAQTFRQPWMPCSPQNARAGFAEEYLTETPCVREAVAPVDAENWISHNEKQSFDVMDLMMLLKIRLALQRELFFSSFFLRAEQEHLKGIPIPSAKGRSENSTDTCSVFLRLAGFLTAAGTSRRAAKNCRGVS</sequence>
<dbReference type="EMBL" id="BQNB010013367">
    <property type="protein sequence ID" value="GJT15076.1"/>
    <property type="molecule type" value="Genomic_DNA"/>
</dbReference>
<evidence type="ECO:0000313" key="1">
    <source>
        <dbReference type="EMBL" id="GJT15076.1"/>
    </source>
</evidence>
<dbReference type="Proteomes" id="UP001151760">
    <property type="component" value="Unassembled WGS sequence"/>
</dbReference>
<gene>
    <name evidence="1" type="ORF">Tco_0873782</name>
</gene>
<keyword evidence="2" id="KW-1185">Reference proteome</keyword>
<reference evidence="1" key="1">
    <citation type="journal article" date="2022" name="Int. J. Mol. Sci.">
        <title>Draft Genome of Tanacetum Coccineum: Genomic Comparison of Closely Related Tanacetum-Family Plants.</title>
        <authorList>
            <person name="Yamashiro T."/>
            <person name="Shiraishi A."/>
            <person name="Nakayama K."/>
            <person name="Satake H."/>
        </authorList>
    </citation>
    <scope>NUCLEOTIDE SEQUENCE</scope>
</reference>
<accession>A0ABQ5BMZ1</accession>
<proteinExistence type="predicted"/>
<organism evidence="1 2">
    <name type="scientific">Tanacetum coccineum</name>
    <dbReference type="NCBI Taxonomy" id="301880"/>
    <lineage>
        <taxon>Eukaryota</taxon>
        <taxon>Viridiplantae</taxon>
        <taxon>Streptophyta</taxon>
        <taxon>Embryophyta</taxon>
        <taxon>Tracheophyta</taxon>
        <taxon>Spermatophyta</taxon>
        <taxon>Magnoliopsida</taxon>
        <taxon>eudicotyledons</taxon>
        <taxon>Gunneridae</taxon>
        <taxon>Pentapetalae</taxon>
        <taxon>asterids</taxon>
        <taxon>campanulids</taxon>
        <taxon>Asterales</taxon>
        <taxon>Asteraceae</taxon>
        <taxon>Asteroideae</taxon>
        <taxon>Anthemideae</taxon>
        <taxon>Anthemidinae</taxon>
        <taxon>Tanacetum</taxon>
    </lineage>
</organism>